<gene>
    <name evidence="1" type="ORF">B0A55_10190</name>
</gene>
<comment type="caution">
    <text evidence="1">The sequence shown here is derived from an EMBL/GenBank/DDBJ whole genome shotgun (WGS) entry which is preliminary data.</text>
</comment>
<dbReference type="AlphaFoldDB" id="A0A4U0WSR4"/>
<protein>
    <submittedName>
        <fullName evidence="1">Uncharacterized protein</fullName>
    </submittedName>
</protein>
<evidence type="ECO:0000313" key="1">
    <source>
        <dbReference type="EMBL" id="TKA64755.1"/>
    </source>
</evidence>
<keyword evidence="2" id="KW-1185">Reference proteome</keyword>
<name>A0A4U0WSR4_9PEZI</name>
<evidence type="ECO:0000313" key="2">
    <source>
        <dbReference type="Proteomes" id="UP000309340"/>
    </source>
</evidence>
<proteinExistence type="predicted"/>
<sequence length="241" mass="26232">MCLAACLCPGEQVRRVALRLKEVEEQSSGSSTSKSLETWMCLYLPMDVVRLAPWKAHQLSMMVSMLALTLALTDYLGGAIGFGHLVDRCFHRRGLAHRRLVLGHLDLLVWPSLSTQSRTAVNTAIKTAIESDIKTSARGAYALAIETAIKATGLRMYVVPSQDAISNGQTFTCQTLDAITHQSQANCSPWVELAISLCLDVSRYCWLPTTKTSSLRAHALATENAFTDGKTSACQTLDAIA</sequence>
<organism evidence="1 2">
    <name type="scientific">Friedmanniomyces simplex</name>
    <dbReference type="NCBI Taxonomy" id="329884"/>
    <lineage>
        <taxon>Eukaryota</taxon>
        <taxon>Fungi</taxon>
        <taxon>Dikarya</taxon>
        <taxon>Ascomycota</taxon>
        <taxon>Pezizomycotina</taxon>
        <taxon>Dothideomycetes</taxon>
        <taxon>Dothideomycetidae</taxon>
        <taxon>Mycosphaerellales</taxon>
        <taxon>Teratosphaeriaceae</taxon>
        <taxon>Friedmanniomyces</taxon>
    </lineage>
</organism>
<feature type="non-terminal residue" evidence="1">
    <location>
        <position position="241"/>
    </location>
</feature>
<reference evidence="1 2" key="1">
    <citation type="submission" date="2017-03" db="EMBL/GenBank/DDBJ databases">
        <title>Genomes of endolithic fungi from Antarctica.</title>
        <authorList>
            <person name="Coleine C."/>
            <person name="Masonjones S."/>
            <person name="Stajich J.E."/>
        </authorList>
    </citation>
    <scope>NUCLEOTIDE SEQUENCE [LARGE SCALE GENOMIC DNA]</scope>
    <source>
        <strain evidence="1 2">CCFEE 5184</strain>
    </source>
</reference>
<dbReference type="EMBL" id="NAJQ01000802">
    <property type="protein sequence ID" value="TKA64755.1"/>
    <property type="molecule type" value="Genomic_DNA"/>
</dbReference>
<dbReference type="Proteomes" id="UP000309340">
    <property type="component" value="Unassembled WGS sequence"/>
</dbReference>
<accession>A0A4U0WSR4</accession>